<keyword evidence="5 6" id="KW-0472">Membrane</keyword>
<dbReference type="Gene3D" id="1.20.1070.10">
    <property type="entry name" value="Rhodopsin 7-helix transmembrane proteins"/>
    <property type="match status" value="1"/>
</dbReference>
<feature type="transmembrane region" description="Helical" evidence="6">
    <location>
        <begin position="147"/>
        <end position="167"/>
    </location>
</feature>
<evidence type="ECO:0000256" key="3">
    <source>
        <dbReference type="ARBA" id="ARBA00022692"/>
    </source>
</evidence>
<reference evidence="8" key="1">
    <citation type="submission" date="2023-01" db="EMBL/GenBank/DDBJ databases">
        <title>Genome assembly of the deep-sea coral Lophelia pertusa.</title>
        <authorList>
            <person name="Herrera S."/>
            <person name="Cordes E."/>
        </authorList>
    </citation>
    <scope>NUCLEOTIDE SEQUENCE</scope>
    <source>
        <strain evidence="8">USNM1676648</strain>
        <tissue evidence="8">Polyp</tissue>
    </source>
</reference>
<dbReference type="OrthoDB" id="5967898at2759"/>
<dbReference type="InterPro" id="IPR017452">
    <property type="entry name" value="GPCR_Rhodpsn_7TM"/>
</dbReference>
<keyword evidence="9" id="KW-1185">Reference proteome</keyword>
<accession>A0A9W9YZG5</accession>
<keyword evidence="4 6" id="KW-1133">Transmembrane helix</keyword>
<name>A0A9W9YZG5_9CNID</name>
<keyword evidence="3 6" id="KW-0812">Transmembrane</keyword>
<dbReference type="GO" id="GO:0004930">
    <property type="term" value="F:G protein-coupled receptor activity"/>
    <property type="evidence" value="ECO:0007669"/>
    <property type="project" value="InterPro"/>
</dbReference>
<dbReference type="AlphaFoldDB" id="A0A9W9YZG5"/>
<dbReference type="InterPro" id="IPR000276">
    <property type="entry name" value="GPCR_Rhodpsn"/>
</dbReference>
<evidence type="ECO:0000256" key="5">
    <source>
        <dbReference type="ARBA" id="ARBA00023136"/>
    </source>
</evidence>
<dbReference type="SUPFAM" id="SSF81321">
    <property type="entry name" value="Family A G protein-coupled receptor-like"/>
    <property type="match status" value="1"/>
</dbReference>
<evidence type="ECO:0000259" key="7">
    <source>
        <dbReference type="PROSITE" id="PS50262"/>
    </source>
</evidence>
<evidence type="ECO:0000256" key="6">
    <source>
        <dbReference type="SAM" id="Phobius"/>
    </source>
</evidence>
<feature type="transmembrane region" description="Helical" evidence="6">
    <location>
        <begin position="236"/>
        <end position="257"/>
    </location>
</feature>
<dbReference type="Proteomes" id="UP001163046">
    <property type="component" value="Unassembled WGS sequence"/>
</dbReference>
<evidence type="ECO:0000313" key="8">
    <source>
        <dbReference type="EMBL" id="KAJ7372216.1"/>
    </source>
</evidence>
<dbReference type="Pfam" id="PF00001">
    <property type="entry name" value="7tm_1"/>
    <property type="match status" value="1"/>
</dbReference>
<feature type="transmembrane region" description="Helical" evidence="6">
    <location>
        <begin position="26"/>
        <end position="52"/>
    </location>
</feature>
<feature type="transmembrane region" description="Helical" evidence="6">
    <location>
        <begin position="173"/>
        <end position="194"/>
    </location>
</feature>
<evidence type="ECO:0000256" key="4">
    <source>
        <dbReference type="ARBA" id="ARBA00022989"/>
    </source>
</evidence>
<feature type="transmembrane region" description="Helical" evidence="6">
    <location>
        <begin position="104"/>
        <end position="126"/>
    </location>
</feature>
<dbReference type="PANTHER" id="PTHR22750">
    <property type="entry name" value="G-PROTEIN COUPLED RECEPTOR"/>
    <property type="match status" value="1"/>
</dbReference>
<dbReference type="PROSITE" id="PS50262">
    <property type="entry name" value="G_PROTEIN_RECEP_F1_2"/>
    <property type="match status" value="1"/>
</dbReference>
<dbReference type="PRINTS" id="PR00237">
    <property type="entry name" value="GPCRRHODOPSN"/>
</dbReference>
<feature type="transmembrane region" description="Helical" evidence="6">
    <location>
        <begin position="64"/>
        <end position="84"/>
    </location>
</feature>
<protein>
    <recommendedName>
        <fullName evidence="7">G-protein coupled receptors family 1 profile domain-containing protein</fullName>
    </recommendedName>
</protein>
<evidence type="ECO:0000313" key="9">
    <source>
        <dbReference type="Proteomes" id="UP001163046"/>
    </source>
</evidence>
<gene>
    <name evidence="8" type="ORF">OS493_020651</name>
</gene>
<dbReference type="GO" id="GO:0005886">
    <property type="term" value="C:plasma membrane"/>
    <property type="evidence" value="ECO:0007669"/>
    <property type="project" value="UniProtKB-SubCell"/>
</dbReference>
<evidence type="ECO:0000256" key="2">
    <source>
        <dbReference type="ARBA" id="ARBA00022475"/>
    </source>
</evidence>
<keyword evidence="2" id="KW-1003">Cell membrane</keyword>
<feature type="domain" description="G-protein coupled receptors family 1 profile" evidence="7">
    <location>
        <begin position="44"/>
        <end position="287"/>
    </location>
</feature>
<dbReference type="CDD" id="cd00637">
    <property type="entry name" value="7tm_classA_rhodopsin-like"/>
    <property type="match status" value="1"/>
</dbReference>
<evidence type="ECO:0000256" key="1">
    <source>
        <dbReference type="ARBA" id="ARBA00004651"/>
    </source>
</evidence>
<comment type="caution">
    <text evidence="8">The sequence shown here is derived from an EMBL/GenBank/DDBJ whole genome shotgun (WGS) entry which is preliminary data.</text>
</comment>
<feature type="transmembrane region" description="Helical" evidence="6">
    <location>
        <begin position="263"/>
        <end position="282"/>
    </location>
</feature>
<comment type="subcellular location">
    <subcellularLocation>
        <location evidence="1">Cell membrane</location>
        <topology evidence="1">Multi-pass membrane protein</topology>
    </subcellularLocation>
</comment>
<dbReference type="EMBL" id="MU826838">
    <property type="protein sequence ID" value="KAJ7372216.1"/>
    <property type="molecule type" value="Genomic_DNA"/>
</dbReference>
<proteinExistence type="predicted"/>
<organism evidence="8 9">
    <name type="scientific">Desmophyllum pertusum</name>
    <dbReference type="NCBI Taxonomy" id="174260"/>
    <lineage>
        <taxon>Eukaryota</taxon>
        <taxon>Metazoa</taxon>
        <taxon>Cnidaria</taxon>
        <taxon>Anthozoa</taxon>
        <taxon>Hexacorallia</taxon>
        <taxon>Scleractinia</taxon>
        <taxon>Caryophylliina</taxon>
        <taxon>Caryophylliidae</taxon>
        <taxon>Desmophyllum</taxon>
    </lineage>
</organism>
<sequence>MANNTAGFCESFKEQYEIIANSSDEMYIAIFVVNIVMSIAAILGNSLIIDALRKCSSLHAPSKALLFSLALSDLGVGCIAQPLFVIHRLAALTRSYRIFCVSGIGSNFVGSTVVAASFVTSTAIAVDRYLALRLRLRYREVVTLKRVTAVVLVSWVASLVWSALWFWDKATQNCLRIVFFSLCFVTTTSAYLIIYKHMRHYRFRVAEQVGSAVVRHNTAGSQFNVLRFRRSVVSMCYIYCFLLACYLPYNCLMVLLIRFQQTALTVALNAAFATLVLSNSALNPFVFCRCISEIRVIVKSTFSALAVMTRN</sequence>